<dbReference type="RefSeq" id="WP_235001155.1">
    <property type="nucleotide sequence ID" value="NZ_FUWS01000014.1"/>
</dbReference>
<dbReference type="InterPro" id="IPR009078">
    <property type="entry name" value="Ferritin-like_SF"/>
</dbReference>
<dbReference type="Proteomes" id="UP000190637">
    <property type="component" value="Unassembled WGS sequence"/>
</dbReference>
<dbReference type="InterPro" id="IPR010287">
    <property type="entry name" value="DUF892_YciF-like"/>
</dbReference>
<evidence type="ECO:0000313" key="2">
    <source>
        <dbReference type="EMBL" id="SKA35285.1"/>
    </source>
</evidence>
<gene>
    <name evidence="2" type="ORF">SAMN02745673_04449</name>
</gene>
<feature type="compositionally biased region" description="Low complexity" evidence="1">
    <location>
        <begin position="91"/>
        <end position="111"/>
    </location>
</feature>
<organism evidence="2 3">
    <name type="scientific">Marinactinospora thermotolerans DSM 45154</name>
    <dbReference type="NCBI Taxonomy" id="1122192"/>
    <lineage>
        <taxon>Bacteria</taxon>
        <taxon>Bacillati</taxon>
        <taxon>Actinomycetota</taxon>
        <taxon>Actinomycetes</taxon>
        <taxon>Streptosporangiales</taxon>
        <taxon>Nocardiopsidaceae</taxon>
        <taxon>Marinactinospora</taxon>
    </lineage>
</organism>
<dbReference type="EMBL" id="FUWS01000014">
    <property type="protein sequence ID" value="SKA35285.1"/>
    <property type="molecule type" value="Genomic_DNA"/>
</dbReference>
<name>A0A1T4T459_9ACTN</name>
<evidence type="ECO:0000256" key="1">
    <source>
        <dbReference type="SAM" id="MobiDB-lite"/>
    </source>
</evidence>
<proteinExistence type="predicted"/>
<dbReference type="Pfam" id="PF05974">
    <property type="entry name" value="DUF892"/>
    <property type="match status" value="1"/>
</dbReference>
<keyword evidence="3" id="KW-1185">Reference proteome</keyword>
<dbReference type="AlphaFoldDB" id="A0A1T4T459"/>
<sequence length="111" mass="12459">MEEVHRLISWLNGVYAMQRALEEVLRRHAKDAEGPPEARARIERHIGETREQAEIVRGRIETLGDGVSGVKSAFADVFGAMQGMGRRGTRWSRTPWPITPPSRSRSPPSGR</sequence>
<dbReference type="SUPFAM" id="SSF47240">
    <property type="entry name" value="Ferritin-like"/>
    <property type="match status" value="1"/>
</dbReference>
<feature type="region of interest" description="Disordered" evidence="1">
    <location>
        <begin position="84"/>
        <end position="111"/>
    </location>
</feature>
<reference evidence="2 3" key="1">
    <citation type="submission" date="2017-02" db="EMBL/GenBank/DDBJ databases">
        <authorList>
            <person name="Peterson S.W."/>
        </authorList>
    </citation>
    <scope>NUCLEOTIDE SEQUENCE [LARGE SCALE GENOMIC DNA]</scope>
    <source>
        <strain evidence="2 3">DSM 45154</strain>
    </source>
</reference>
<dbReference type="InterPro" id="IPR012347">
    <property type="entry name" value="Ferritin-like"/>
</dbReference>
<dbReference type="STRING" id="1122192.SAMN02745673_04449"/>
<protein>
    <submittedName>
        <fullName evidence="2">Uncharacterized protein conserved in bacteria</fullName>
    </submittedName>
</protein>
<evidence type="ECO:0000313" key="3">
    <source>
        <dbReference type="Proteomes" id="UP000190637"/>
    </source>
</evidence>
<accession>A0A1T4T459</accession>
<dbReference type="Gene3D" id="1.20.1260.10">
    <property type="match status" value="1"/>
</dbReference>